<dbReference type="InterPro" id="IPR036792">
    <property type="entry name" value="Asp_carbatrfase_reg_C_sf"/>
</dbReference>
<dbReference type="GO" id="GO:0009347">
    <property type="term" value="C:aspartate carbamoyltransferase complex"/>
    <property type="evidence" value="ECO:0007669"/>
    <property type="project" value="InterPro"/>
</dbReference>
<keyword evidence="2" id="KW-1185">Reference proteome</keyword>
<evidence type="ECO:0000313" key="2">
    <source>
        <dbReference type="Proteomes" id="UP000515561"/>
    </source>
</evidence>
<dbReference type="InterPro" id="IPR020542">
    <property type="entry name" value="Asp_carbamoyltrfase_reg_C"/>
</dbReference>
<dbReference type="EMBL" id="AP023367">
    <property type="protein sequence ID" value="BCJ95138.1"/>
    <property type="molecule type" value="Genomic_DNA"/>
</dbReference>
<name>A0A6S6R803_9FIRM</name>
<reference evidence="1 2" key="1">
    <citation type="journal article" date="2016" name="Int. J. Syst. Evol. Microbiol.">
        <title>Descriptions of Anaerotaenia torta gen. nov., sp. nov. and Anaerocolumna cellulosilytica gen. nov., sp. nov. isolated from a methanogenic reactor of cattle waste.</title>
        <authorList>
            <person name="Uek A."/>
            <person name="Ohtaki Y."/>
            <person name="Kaku N."/>
            <person name="Ueki K."/>
        </authorList>
    </citation>
    <scope>NUCLEOTIDE SEQUENCE [LARGE SCALE GENOMIC DNA]</scope>
    <source>
        <strain evidence="1 2">SN021</strain>
    </source>
</reference>
<dbReference type="InterPro" id="IPR036793">
    <property type="entry name" value="Asp_carbatrfase_reg_N_sf"/>
</dbReference>
<organism evidence="1 2">
    <name type="scientific">Anaerocolumna cellulosilytica</name>
    <dbReference type="NCBI Taxonomy" id="433286"/>
    <lineage>
        <taxon>Bacteria</taxon>
        <taxon>Bacillati</taxon>
        <taxon>Bacillota</taxon>
        <taxon>Clostridia</taxon>
        <taxon>Lachnospirales</taxon>
        <taxon>Lachnospiraceae</taxon>
        <taxon>Anaerocolumna</taxon>
    </lineage>
</organism>
<dbReference type="GO" id="GO:0006207">
    <property type="term" value="P:'de novo' pyrimidine nucleobase biosynthetic process"/>
    <property type="evidence" value="ECO:0007669"/>
    <property type="project" value="InterPro"/>
</dbReference>
<dbReference type="KEGG" id="acel:acsn021_27070"/>
<protein>
    <submittedName>
        <fullName evidence="1">Aspartate carbamoyltransferase regulatory chain</fullName>
    </submittedName>
</protein>
<sequence>MLNIGGLNQGIVIDHIEAGGAMNIYSYLNLEKLDCSVAIIKNAKSNKMGKKDIIKIEGTLDIELDILGVLDRNITVNIIDDGMIKEKRNLKLPEKVTNIIKCKNPRCITSIERDLPHSFRLTDREKGVYRCIYCEQAFKRI</sequence>
<dbReference type="Pfam" id="PF02748">
    <property type="entry name" value="PyrI_C"/>
    <property type="match status" value="1"/>
</dbReference>
<dbReference type="NCBIfam" id="NF002063">
    <property type="entry name" value="PRK00893.1-3"/>
    <property type="match status" value="1"/>
</dbReference>
<dbReference type="Gene3D" id="3.30.70.140">
    <property type="entry name" value="Aspartate carbamoyltransferase regulatory subunit, N-terminal domain"/>
    <property type="match status" value="1"/>
</dbReference>
<dbReference type="SUPFAM" id="SSF54893">
    <property type="entry name" value="Aspartate carbamoyltransferase, Regulatory-chain, N-terminal domain"/>
    <property type="match status" value="1"/>
</dbReference>
<evidence type="ECO:0000313" key="1">
    <source>
        <dbReference type="EMBL" id="BCJ95138.1"/>
    </source>
</evidence>
<dbReference type="Gene3D" id="2.30.30.20">
    <property type="entry name" value="Aspartate carbamoyltransferase regulatory subunit, C-terminal domain"/>
    <property type="match status" value="1"/>
</dbReference>
<dbReference type="Pfam" id="PF01948">
    <property type="entry name" value="PyrI"/>
    <property type="match status" value="1"/>
</dbReference>
<dbReference type="RefSeq" id="WP_184095088.1">
    <property type="nucleotide sequence ID" value="NZ_AP023367.1"/>
</dbReference>
<dbReference type="InterPro" id="IPR002801">
    <property type="entry name" value="Asp_carbamoylTrfase_reg"/>
</dbReference>
<dbReference type="AlphaFoldDB" id="A0A6S6R803"/>
<dbReference type="PANTHER" id="PTHR35805">
    <property type="entry name" value="ASPARTATE CARBAMOYLTRANSFERASE REGULATORY CHAIN"/>
    <property type="match status" value="1"/>
</dbReference>
<gene>
    <name evidence="1" type="primary">pyrI</name>
    <name evidence="1" type="ORF">acsn021_27070</name>
</gene>
<dbReference type="PANTHER" id="PTHR35805:SF1">
    <property type="entry name" value="ASPARTATE CARBAMOYLTRANSFERASE REGULATORY CHAIN"/>
    <property type="match status" value="1"/>
</dbReference>
<dbReference type="Proteomes" id="UP000515561">
    <property type="component" value="Chromosome"/>
</dbReference>
<dbReference type="InterPro" id="IPR020545">
    <property type="entry name" value="Asp_carbamoyltransf_reg_N"/>
</dbReference>
<proteinExistence type="predicted"/>
<accession>A0A6S6R803</accession>
<dbReference type="GO" id="GO:0016740">
    <property type="term" value="F:transferase activity"/>
    <property type="evidence" value="ECO:0007669"/>
    <property type="project" value="UniProtKB-KW"/>
</dbReference>
<dbReference type="SUPFAM" id="SSF57825">
    <property type="entry name" value="Aspartate carbamoyltransferase, Regulatory-chain, C-terminal domain"/>
    <property type="match status" value="1"/>
</dbReference>
<keyword evidence="1" id="KW-0808">Transferase</keyword>